<evidence type="ECO:0000313" key="7">
    <source>
        <dbReference type="Proteomes" id="UP000592216"/>
    </source>
</evidence>
<evidence type="ECO:0000256" key="3">
    <source>
        <dbReference type="ARBA" id="ARBA00023125"/>
    </source>
</evidence>
<comment type="similarity">
    <text evidence="1">Belongs to the LysR transcriptional regulatory family.</text>
</comment>
<dbReference type="InterPro" id="IPR000847">
    <property type="entry name" value="LysR_HTH_N"/>
</dbReference>
<dbReference type="SUPFAM" id="SSF53850">
    <property type="entry name" value="Periplasmic binding protein-like II"/>
    <property type="match status" value="1"/>
</dbReference>
<dbReference type="Pfam" id="PF00126">
    <property type="entry name" value="HTH_1"/>
    <property type="match status" value="2"/>
</dbReference>
<dbReference type="RefSeq" id="WP_177157774.1">
    <property type="nucleotide sequence ID" value="NZ_JABCJE010000004.1"/>
</dbReference>
<keyword evidence="3" id="KW-0238">DNA-binding</keyword>
<dbReference type="PROSITE" id="PS50931">
    <property type="entry name" value="HTH_LYSR"/>
    <property type="match status" value="2"/>
</dbReference>
<dbReference type="PRINTS" id="PR00039">
    <property type="entry name" value="HTHLYSR"/>
</dbReference>
<keyword evidence="4" id="KW-0804">Transcription</keyword>
<dbReference type="AlphaFoldDB" id="A0A850QBZ3"/>
<reference evidence="6 7" key="1">
    <citation type="submission" date="2020-04" db="EMBL/GenBank/DDBJ databases">
        <title>Donghicola sp., a member of the Rhodobacteraceae family isolated from mangrove forest in Thailand.</title>
        <authorList>
            <person name="Charoenyingcharoen P."/>
            <person name="Yukphan P."/>
        </authorList>
    </citation>
    <scope>NUCLEOTIDE SEQUENCE [LARGE SCALE GENOMIC DNA]</scope>
    <source>
        <strain evidence="6 7">B5-SW-15</strain>
    </source>
</reference>
<evidence type="ECO:0000313" key="6">
    <source>
        <dbReference type="EMBL" id="NVO23945.1"/>
    </source>
</evidence>
<dbReference type="InterPro" id="IPR036390">
    <property type="entry name" value="WH_DNA-bd_sf"/>
</dbReference>
<name>A0A850QBZ3_9RHOB</name>
<protein>
    <submittedName>
        <fullName evidence="6">LysR family transcriptional regulator</fullName>
    </submittedName>
</protein>
<dbReference type="Proteomes" id="UP000592216">
    <property type="component" value="Unassembled WGS sequence"/>
</dbReference>
<feature type="domain" description="HTH lysR-type" evidence="5">
    <location>
        <begin position="1"/>
        <end position="61"/>
    </location>
</feature>
<dbReference type="GO" id="GO:0003700">
    <property type="term" value="F:DNA-binding transcription factor activity"/>
    <property type="evidence" value="ECO:0007669"/>
    <property type="project" value="InterPro"/>
</dbReference>
<feature type="domain" description="HTH lysR-type" evidence="5">
    <location>
        <begin position="97"/>
        <end position="150"/>
    </location>
</feature>
<dbReference type="EMBL" id="JABCJE010000004">
    <property type="protein sequence ID" value="NVO23945.1"/>
    <property type="molecule type" value="Genomic_DNA"/>
</dbReference>
<evidence type="ECO:0000256" key="1">
    <source>
        <dbReference type="ARBA" id="ARBA00009437"/>
    </source>
</evidence>
<dbReference type="GO" id="GO:0000976">
    <property type="term" value="F:transcription cis-regulatory region binding"/>
    <property type="evidence" value="ECO:0007669"/>
    <property type="project" value="TreeGrafter"/>
</dbReference>
<gene>
    <name evidence="6" type="ORF">HJ536_11325</name>
</gene>
<accession>A0A850QBZ3</accession>
<dbReference type="PANTHER" id="PTHR30126">
    <property type="entry name" value="HTH-TYPE TRANSCRIPTIONAL REGULATOR"/>
    <property type="match status" value="1"/>
</dbReference>
<dbReference type="Pfam" id="PF03466">
    <property type="entry name" value="LysR_substrate"/>
    <property type="match status" value="1"/>
</dbReference>
<dbReference type="InterPro" id="IPR005119">
    <property type="entry name" value="LysR_subst-bd"/>
</dbReference>
<dbReference type="SUPFAM" id="SSF46785">
    <property type="entry name" value="Winged helix' DNA-binding domain"/>
    <property type="match status" value="2"/>
</dbReference>
<evidence type="ECO:0000256" key="4">
    <source>
        <dbReference type="ARBA" id="ARBA00023163"/>
    </source>
</evidence>
<organism evidence="6 7">
    <name type="scientific">Donghicola mangrovi</name>
    <dbReference type="NCBI Taxonomy" id="2729614"/>
    <lineage>
        <taxon>Bacteria</taxon>
        <taxon>Pseudomonadati</taxon>
        <taxon>Pseudomonadota</taxon>
        <taxon>Alphaproteobacteria</taxon>
        <taxon>Rhodobacterales</taxon>
        <taxon>Roseobacteraceae</taxon>
        <taxon>Donghicola</taxon>
    </lineage>
</organism>
<evidence type="ECO:0000259" key="5">
    <source>
        <dbReference type="PROSITE" id="PS50931"/>
    </source>
</evidence>
<dbReference type="Gene3D" id="1.10.10.10">
    <property type="entry name" value="Winged helix-like DNA-binding domain superfamily/Winged helix DNA-binding domain"/>
    <property type="match status" value="2"/>
</dbReference>
<keyword evidence="2" id="KW-0805">Transcription regulation</keyword>
<evidence type="ECO:0000256" key="2">
    <source>
        <dbReference type="ARBA" id="ARBA00023015"/>
    </source>
</evidence>
<dbReference type="Gene3D" id="3.40.190.10">
    <property type="entry name" value="Periplasmic binding protein-like II"/>
    <property type="match status" value="2"/>
</dbReference>
<sequence>MIGSNLRHLRVFLAVADTRSVTQAADRSLVSQPAVTQALAKLELEAGAPLFLRMPNGFFLTDMGRCLEARVRRAMGMLDGALADISARLVLTATRAQLVSLVAAHEAQNFSLAARQLGVAQPTVHRAISLLEKEAGRSLFQRSPVGITPTRLCTQLVRTTRLALVELDQARVELAEMQGQEVGKVVIGAMPLSRSHVLPKALALFRQSRPNITVDVLDGPYDTLLSGLRIGDIDFLIGAMRDPLPIDDVVQETLFDDTLVMLAGAGHPLLGRPLDLAALGDYPWLVARQGTPTRAQFEALFAAQGRALPPGLIETGSVILMREMVQDGHHLACISGSQAMPELTRGFVHALQFDWPESRRHIGLTYRENWRPTAAQDQFLQALRQVSKA</sequence>
<proteinExistence type="inferred from homology"/>
<dbReference type="InterPro" id="IPR036388">
    <property type="entry name" value="WH-like_DNA-bd_sf"/>
</dbReference>
<comment type="caution">
    <text evidence="6">The sequence shown here is derived from an EMBL/GenBank/DDBJ whole genome shotgun (WGS) entry which is preliminary data.</text>
</comment>
<dbReference type="PANTHER" id="PTHR30126:SF98">
    <property type="entry name" value="HTH-TYPE TRANSCRIPTIONAL ACTIVATOR BAUR"/>
    <property type="match status" value="1"/>
</dbReference>